<accession>A0ABD3HCW0</accession>
<feature type="region of interest" description="Disordered" evidence="1">
    <location>
        <begin position="131"/>
        <end position="220"/>
    </location>
</feature>
<gene>
    <name evidence="2" type="ORF">R1sor_014293</name>
</gene>
<sequence>MRSSGGLSGTCQIWDRGCKTTAPRSREGCGQAARVGMDSPQLRNLCILTAVLVVAIPLDANYDFEPQFGWGDGVPDDCIFDTTSLFPNSQPVPNDAATAIHLDLSGDEEEAADREEDPMDFLDEEEAEAVDYQTGPDGGGHGFVPTARDDAEGGPDIANQTAGSALDVEDPQPDIEAPNVPQAPSRGGVNQHSGEDLRSSGRDRPPRAGRDRPPTGERKKLLISAIKREVGSAKGGSRTQSYKVGLIAIMQLDLAVSVPVKCK</sequence>
<organism evidence="2 3">
    <name type="scientific">Riccia sorocarpa</name>
    <dbReference type="NCBI Taxonomy" id="122646"/>
    <lineage>
        <taxon>Eukaryota</taxon>
        <taxon>Viridiplantae</taxon>
        <taxon>Streptophyta</taxon>
        <taxon>Embryophyta</taxon>
        <taxon>Marchantiophyta</taxon>
        <taxon>Marchantiopsida</taxon>
        <taxon>Marchantiidae</taxon>
        <taxon>Marchantiales</taxon>
        <taxon>Ricciaceae</taxon>
        <taxon>Riccia</taxon>
    </lineage>
</organism>
<evidence type="ECO:0000256" key="1">
    <source>
        <dbReference type="SAM" id="MobiDB-lite"/>
    </source>
</evidence>
<dbReference type="Proteomes" id="UP001633002">
    <property type="component" value="Unassembled WGS sequence"/>
</dbReference>
<feature type="compositionally biased region" description="Basic and acidic residues" evidence="1">
    <location>
        <begin position="193"/>
        <end position="220"/>
    </location>
</feature>
<dbReference type="AlphaFoldDB" id="A0ABD3HCW0"/>
<name>A0ABD3HCW0_9MARC</name>
<keyword evidence="3" id="KW-1185">Reference proteome</keyword>
<protein>
    <submittedName>
        <fullName evidence="2">Uncharacterized protein</fullName>
    </submittedName>
</protein>
<dbReference type="EMBL" id="JBJQOH010000004">
    <property type="protein sequence ID" value="KAL3687984.1"/>
    <property type="molecule type" value="Genomic_DNA"/>
</dbReference>
<proteinExistence type="predicted"/>
<comment type="caution">
    <text evidence="2">The sequence shown here is derived from an EMBL/GenBank/DDBJ whole genome shotgun (WGS) entry which is preliminary data.</text>
</comment>
<evidence type="ECO:0000313" key="3">
    <source>
        <dbReference type="Proteomes" id="UP001633002"/>
    </source>
</evidence>
<evidence type="ECO:0000313" key="2">
    <source>
        <dbReference type="EMBL" id="KAL3687984.1"/>
    </source>
</evidence>
<reference evidence="2 3" key="1">
    <citation type="submission" date="2024-09" db="EMBL/GenBank/DDBJ databases">
        <title>Chromosome-scale assembly of Riccia sorocarpa.</title>
        <authorList>
            <person name="Paukszto L."/>
        </authorList>
    </citation>
    <scope>NUCLEOTIDE SEQUENCE [LARGE SCALE GENOMIC DNA]</scope>
    <source>
        <strain evidence="2">LP-2024</strain>
        <tissue evidence="2">Aerial parts of the thallus</tissue>
    </source>
</reference>